<keyword evidence="2" id="KW-1185">Reference proteome</keyword>
<dbReference type="AlphaFoldDB" id="A0A368L6S9"/>
<comment type="caution">
    <text evidence="1">The sequence shown here is derived from an EMBL/GenBank/DDBJ whole genome shotgun (WGS) entry which is preliminary data.</text>
</comment>
<gene>
    <name evidence="1" type="ORF">DU000_00880</name>
</gene>
<reference evidence="1 2" key="1">
    <citation type="journal article" date="2018" name="Int. J. Syst. Evol. Microbiol.">
        <title>Parvibium lacunae gen. nov., sp. nov., a new member of the family Alcaligenaceae isolated from a freshwater pond.</title>
        <authorList>
            <person name="Chen W.M."/>
            <person name="Xie P.B."/>
            <person name="Hsu M.Y."/>
            <person name="Sheu S.Y."/>
        </authorList>
    </citation>
    <scope>NUCLEOTIDE SEQUENCE [LARGE SCALE GENOMIC DNA]</scope>
    <source>
        <strain evidence="1 2">KMB9</strain>
    </source>
</reference>
<name>A0A368L6S9_9BURK</name>
<dbReference type="Proteomes" id="UP000252357">
    <property type="component" value="Unassembled WGS sequence"/>
</dbReference>
<proteinExistence type="predicted"/>
<accession>A0A368L6S9</accession>
<dbReference type="RefSeq" id="WP_114401477.1">
    <property type="nucleotide sequence ID" value="NZ_QPGB01000001.1"/>
</dbReference>
<evidence type="ECO:0000313" key="1">
    <source>
        <dbReference type="EMBL" id="RCS59327.1"/>
    </source>
</evidence>
<protein>
    <submittedName>
        <fullName evidence="1">Uncharacterized protein</fullName>
    </submittedName>
</protein>
<dbReference type="EMBL" id="QPGB01000001">
    <property type="protein sequence ID" value="RCS59327.1"/>
    <property type="molecule type" value="Genomic_DNA"/>
</dbReference>
<sequence>MKLLALVSSTRTQRALTGLLGEPSHQIHYVRRARTAIRAVANNKQTAPNMVIIDDQACDAGTDPLLGEFIRQCRRLAIPTLFVNRQPRQRPADNPISSQRIDWQNYLLNQNPQGKWIIEQPEQGWLAPLPILSQQDQQHDSANDESIRGIRIIFEG</sequence>
<organism evidence="1 2">
    <name type="scientific">Parvibium lacunae</name>
    <dbReference type="NCBI Taxonomy" id="1888893"/>
    <lineage>
        <taxon>Bacteria</taxon>
        <taxon>Pseudomonadati</taxon>
        <taxon>Pseudomonadota</taxon>
        <taxon>Betaproteobacteria</taxon>
        <taxon>Burkholderiales</taxon>
        <taxon>Alcaligenaceae</taxon>
        <taxon>Parvibium</taxon>
    </lineage>
</organism>
<evidence type="ECO:0000313" key="2">
    <source>
        <dbReference type="Proteomes" id="UP000252357"/>
    </source>
</evidence>